<evidence type="ECO:0000313" key="6">
    <source>
        <dbReference type="EMBL" id="GAA4454274.1"/>
    </source>
</evidence>
<protein>
    <submittedName>
        <fullName evidence="6">Alkylpyrone methyltransferase</fullName>
    </submittedName>
</protein>
<reference evidence="7" key="1">
    <citation type="journal article" date="2019" name="Int. J. Syst. Evol. Microbiol.">
        <title>The Global Catalogue of Microorganisms (GCM) 10K type strain sequencing project: providing services to taxonomists for standard genome sequencing and annotation.</title>
        <authorList>
            <consortium name="The Broad Institute Genomics Platform"/>
            <consortium name="The Broad Institute Genome Sequencing Center for Infectious Disease"/>
            <person name="Wu L."/>
            <person name="Ma J."/>
        </authorList>
    </citation>
    <scope>NUCLEOTIDE SEQUENCE [LARGE SCALE GENOMIC DNA]</scope>
    <source>
        <strain evidence="7">JCM 31921</strain>
    </source>
</reference>
<evidence type="ECO:0000256" key="1">
    <source>
        <dbReference type="ARBA" id="ARBA00004141"/>
    </source>
</evidence>
<evidence type="ECO:0000256" key="5">
    <source>
        <dbReference type="SAM" id="Phobius"/>
    </source>
</evidence>
<dbReference type="Proteomes" id="UP001501410">
    <property type="component" value="Unassembled WGS sequence"/>
</dbReference>
<dbReference type="InterPro" id="IPR007269">
    <property type="entry name" value="ICMT_MeTrfase"/>
</dbReference>
<sequence length="164" mass="19264">MIQFTLFMLFLIVLRIGELIYARHNEKWLLQNGAVEYGQKHYPLIVGLHILFFVSLIIEYLVRETAPFSGLLLLLYLLLLALKVWVLATLGKFWNTKIYRIQHFPTVKKGPYRYIKHPNYLIVIGEIALIPLVFHLYFTAILFSVLNGFVLYIRIKEENRALAL</sequence>
<dbReference type="Pfam" id="PF04140">
    <property type="entry name" value="ICMT"/>
    <property type="match status" value="1"/>
</dbReference>
<feature type="transmembrane region" description="Helical" evidence="5">
    <location>
        <begin position="69"/>
        <end position="88"/>
    </location>
</feature>
<dbReference type="InterPro" id="IPR052527">
    <property type="entry name" value="Metal_cation-efflux_comp"/>
</dbReference>
<keyword evidence="3 5" id="KW-1133">Transmembrane helix</keyword>
<feature type="transmembrane region" description="Helical" evidence="5">
    <location>
        <begin position="41"/>
        <end position="62"/>
    </location>
</feature>
<comment type="subcellular location">
    <subcellularLocation>
        <location evidence="1">Membrane</location>
        <topology evidence="1">Multi-pass membrane protein</topology>
    </subcellularLocation>
</comment>
<keyword evidence="2 5" id="KW-0812">Transmembrane</keyword>
<name>A0ABP8MQ06_9BACT</name>
<dbReference type="PANTHER" id="PTHR43847">
    <property type="entry name" value="BLL3993 PROTEIN"/>
    <property type="match status" value="1"/>
</dbReference>
<comment type="caution">
    <text evidence="6">The sequence shown here is derived from an EMBL/GenBank/DDBJ whole genome shotgun (WGS) entry which is preliminary data.</text>
</comment>
<keyword evidence="4 5" id="KW-0472">Membrane</keyword>
<evidence type="ECO:0000256" key="3">
    <source>
        <dbReference type="ARBA" id="ARBA00022989"/>
    </source>
</evidence>
<dbReference type="PANTHER" id="PTHR43847:SF1">
    <property type="entry name" value="BLL3993 PROTEIN"/>
    <property type="match status" value="1"/>
</dbReference>
<keyword evidence="7" id="KW-1185">Reference proteome</keyword>
<feature type="transmembrane region" description="Helical" evidence="5">
    <location>
        <begin position="120"/>
        <end position="153"/>
    </location>
</feature>
<dbReference type="EMBL" id="BAABEZ010000022">
    <property type="protein sequence ID" value="GAA4454274.1"/>
    <property type="molecule type" value="Genomic_DNA"/>
</dbReference>
<gene>
    <name evidence="6" type="primary">bpsB</name>
    <name evidence="6" type="ORF">GCM10023092_16060</name>
</gene>
<keyword evidence="6" id="KW-0489">Methyltransferase</keyword>
<organism evidence="6 7">
    <name type="scientific">Rurimicrobium arvi</name>
    <dbReference type="NCBI Taxonomy" id="2049916"/>
    <lineage>
        <taxon>Bacteria</taxon>
        <taxon>Pseudomonadati</taxon>
        <taxon>Bacteroidota</taxon>
        <taxon>Chitinophagia</taxon>
        <taxon>Chitinophagales</taxon>
        <taxon>Chitinophagaceae</taxon>
        <taxon>Rurimicrobium</taxon>
    </lineage>
</organism>
<accession>A0ABP8MQ06</accession>
<dbReference type="Gene3D" id="1.20.120.1630">
    <property type="match status" value="1"/>
</dbReference>
<keyword evidence="6" id="KW-0808">Transferase</keyword>
<proteinExistence type="predicted"/>
<evidence type="ECO:0000256" key="2">
    <source>
        <dbReference type="ARBA" id="ARBA00022692"/>
    </source>
</evidence>
<evidence type="ECO:0000256" key="4">
    <source>
        <dbReference type="ARBA" id="ARBA00023136"/>
    </source>
</evidence>
<evidence type="ECO:0000313" key="7">
    <source>
        <dbReference type="Proteomes" id="UP001501410"/>
    </source>
</evidence>
<dbReference type="GO" id="GO:0032259">
    <property type="term" value="P:methylation"/>
    <property type="evidence" value="ECO:0007669"/>
    <property type="project" value="UniProtKB-KW"/>
</dbReference>
<dbReference type="GO" id="GO:0008168">
    <property type="term" value="F:methyltransferase activity"/>
    <property type="evidence" value="ECO:0007669"/>
    <property type="project" value="UniProtKB-KW"/>
</dbReference>